<dbReference type="Gene3D" id="3.40.630.10">
    <property type="entry name" value="Zn peptidases"/>
    <property type="match status" value="2"/>
</dbReference>
<evidence type="ECO:0000256" key="3">
    <source>
        <dbReference type="ARBA" id="ARBA00022645"/>
    </source>
</evidence>
<dbReference type="PANTHER" id="PTHR11705">
    <property type="entry name" value="PROTEASE FAMILY M14 CARBOXYPEPTIDASE A,B"/>
    <property type="match status" value="1"/>
</dbReference>
<dbReference type="InterPro" id="IPR057247">
    <property type="entry name" value="CARBOXYPEPT_ZN_2"/>
</dbReference>
<comment type="caution">
    <text evidence="14">The sequence shown here is derived from an EMBL/GenBank/DDBJ whole genome shotgun (WGS) entry which is preliminary data.</text>
</comment>
<dbReference type="EMBL" id="CAKKLH010000176">
    <property type="protein sequence ID" value="CAH0105198.1"/>
    <property type="molecule type" value="Genomic_DNA"/>
</dbReference>
<dbReference type="InterPro" id="IPR036990">
    <property type="entry name" value="M14A-like_propep"/>
</dbReference>
<dbReference type="GO" id="GO:0005615">
    <property type="term" value="C:extracellular space"/>
    <property type="evidence" value="ECO:0007669"/>
    <property type="project" value="TreeGrafter"/>
</dbReference>
<feature type="active site" description="Proton donor/acceptor" evidence="11">
    <location>
        <position position="1035"/>
    </location>
</feature>
<evidence type="ECO:0000256" key="6">
    <source>
        <dbReference type="ARBA" id="ARBA00022729"/>
    </source>
</evidence>
<evidence type="ECO:0000256" key="1">
    <source>
        <dbReference type="ARBA" id="ARBA00001947"/>
    </source>
</evidence>
<feature type="region of interest" description="Disordered" evidence="12">
    <location>
        <begin position="1173"/>
        <end position="1199"/>
    </location>
</feature>
<feature type="compositionally biased region" description="Basic and acidic residues" evidence="12">
    <location>
        <begin position="1495"/>
        <end position="1504"/>
    </location>
</feature>
<feature type="compositionally biased region" description="Polar residues" evidence="12">
    <location>
        <begin position="1331"/>
        <end position="1346"/>
    </location>
</feature>
<dbReference type="SMART" id="SM00631">
    <property type="entry name" value="Zn_pept"/>
    <property type="match status" value="2"/>
</dbReference>
<dbReference type="Pfam" id="PF02244">
    <property type="entry name" value="Propep_M14"/>
    <property type="match status" value="2"/>
</dbReference>
<dbReference type="FunFam" id="3.40.630.10:FF:000197">
    <property type="entry name" value="Uncharacterized protein"/>
    <property type="match status" value="1"/>
</dbReference>
<evidence type="ECO:0000259" key="13">
    <source>
        <dbReference type="PROSITE" id="PS52035"/>
    </source>
</evidence>
<dbReference type="CDD" id="cd03860">
    <property type="entry name" value="M14_CP_A-B_like"/>
    <property type="match status" value="2"/>
</dbReference>
<evidence type="ECO:0000256" key="5">
    <source>
        <dbReference type="ARBA" id="ARBA00022723"/>
    </source>
</evidence>
<dbReference type="InterPro" id="IPR000834">
    <property type="entry name" value="Peptidase_M14"/>
</dbReference>
<evidence type="ECO:0000256" key="11">
    <source>
        <dbReference type="PROSITE-ProRule" id="PRU01379"/>
    </source>
</evidence>
<sequence>MSNRKNEKLKKKPNKDCERTVTQVSEAQVGFTWTGVIPLLPALNSDSEKNDVFKKLGVNYPDRSGGSGGGGGGGDRRRPGLHITARHVQPPGLARPLVTKYTGEDLEKAAVKTKIVLINKCYNIKTVIIPKTVSSSYITMTDRISITTISLMALFLFFWSCSAESTDTTGFLSDTTEIKIEETTELVTESVEATTDSTEDSIVFPCPDCGPTNEVDAVTIQPPVESATPFDLESVVIDLGVDRLKMKDPEVGLKIVQSAVSDEETILTTEIPQVIKSSTEILSEPVEDAARDTTGSTPIQEKVEILGDAVTHAELTPTATTSQEEILSVESGTTQPVADPVIHVGLKEEFKNLTKEKVGASLILLDPENISQDTATPSVQQKFEISADSDTTQTAMTSLEETLSTESATLRPETNSEFPILLKADFKTPSDEWNEGTEAIIMDGVITIQPELDNAVTTESVTILLKNNAEATPMTMDDLTIETTSVPVNEEFRTIVTDVVEDVTQSTVDFTDSGTDSTDLLSDPVDEIVLMEPQLVKIFDPSVDVEATTFLAEANMQTESDDIATTESFYQADDVEKIEEEETLTTTDESIALTIGTESGTEPVTSESSTELMSETTTALPVSVKLSPPSSGIANAPVTKKRSYKGYKVYRVILPTEDSVRRILSMEDEPGVEFWADPRLLLRPRGLFVTSAADVMVAPKIVPEIEAVFREARLTYTVLIDDVHMSIAKENPSGPSFARSQSGPSGQHGLTWERYHRLADINSYLDYLKEAHPDWIQVVPIGKSSQGRPIHVVKLSRSRQPDGVEPSQKKAILVDAGMHANEWITPAALTWMINELVENADSYNCILDRFDWYFIPMVNPDGYEYSHAVDRMWRKTRRNYTSNLVRSSARKLRVDADDEQCLGADINRNFEFHWRKGGSSSNVCSPAFAGVKPFSEPESRALANFMLKRRSRIAMYISLHSYSQMWLLPWGFAEARPEDFSDLYSLAKIGARALQKAHNTSYLIGSVPDLLALASGTSQDWAKGVAGVRYSYTLEMRDAGERGMILPAQQIVPTAEETWAGIYAASVELAHLYILCENFASEALAPHFIFLRKSSPLFEVHHFSSPNGASEYHIILGSGPAPAGHPTPLVLALTEILVRVTRGKKNEEETLKFKVSSVPPLVPLVVPDVFSPTASHRQPANAHDQKPTMTDGVNDTTDVQQPRRALKGQGKEVRCSITTNTKHGARYQNTNKRGDIQYYLFRVLADQFYNDKGLSLIVARCFLASVCLMVVSAAPAADQTLVQSVRSTTEAGPTTTEELDFKDVPIYEKEKLRKPPPGTRYIAVLKCSNDSDASKHVSTPSDVQDSLEQKESHQIASASLGTTLPVETAAQVKPEFSNDEEQVVSSTESENFKADTPADSTVDTANSNASDDESVAITDKMVVVTDEEPAEHDQMIKLPGKTTPDALTAVEQPLKTMEGVEEGAKIQDSSTVGVDEIGKIEIVESPFLGNDDESNPIKESKPESDNVNALADSDVKVNPTETNSAGVSAAESLPSNVLAVDEGKNADVSTNSNSVQAQSQVVLENVDVVASVDLDSVTENSETIVEKIETGEEEENVGTGIISDPVKNFTGYKVYRVTIPTEEAARWILKFEDVPGIEFWSDAKLLLQPRGLFVTSATDILVSPDVADYIEEALKQARLPFEILIKDVQDAINNENPAEPLDADELMSRNGHRLTWERYHSLEDIYSYLDYLKITFPDFVTVTEIGTSTEGRPIKAVRLHQNGGRTNKKSILIDAGIHAREWITPATITYMIREIVDNPQKYDCIMNEFDWLFVPVLNPDGYAYTHSHNRMWRKTRSQTDNIVFRQSAEASLRADRLTRFEDDPILDDAILEKLRTEVASTKASLSCTGADANRNFDHFWLKGGSSRNPCSDTFAGSKAFSEPEARALRDLVLANKDQLAMYISLHAYSQMWLLPWGHKEEKPEDFSDLYSLAKIGSKALETVNGVSYLIGSIPDLLYIASGSSIDWVKGAAGVKYAYTLELRDSGRYGFLLPAKQILPSGKETWVALHATVIELAKRFYSDPASCPEFIVPSF</sequence>
<feature type="active site" description="Proton donor/acceptor" evidence="11">
    <location>
        <position position="2021"/>
    </location>
</feature>
<dbReference type="InterPro" id="IPR057246">
    <property type="entry name" value="CARBOXYPEPT_ZN_1"/>
</dbReference>
<organism evidence="14 15">
    <name type="scientific">Daphnia galeata</name>
    <dbReference type="NCBI Taxonomy" id="27404"/>
    <lineage>
        <taxon>Eukaryota</taxon>
        <taxon>Metazoa</taxon>
        <taxon>Ecdysozoa</taxon>
        <taxon>Arthropoda</taxon>
        <taxon>Crustacea</taxon>
        <taxon>Branchiopoda</taxon>
        <taxon>Diplostraca</taxon>
        <taxon>Cladocera</taxon>
        <taxon>Anomopoda</taxon>
        <taxon>Daphniidae</taxon>
        <taxon>Daphnia</taxon>
    </lineage>
</organism>
<dbReference type="Proteomes" id="UP000789390">
    <property type="component" value="Unassembled WGS sequence"/>
</dbReference>
<keyword evidence="7" id="KW-0378">Hydrolase</keyword>
<evidence type="ECO:0000256" key="9">
    <source>
        <dbReference type="ARBA" id="ARBA00023049"/>
    </source>
</evidence>
<comment type="cofactor">
    <cofactor evidence="1">
        <name>Zn(2+)</name>
        <dbReference type="ChEBI" id="CHEBI:29105"/>
    </cofactor>
</comment>
<evidence type="ECO:0000256" key="8">
    <source>
        <dbReference type="ARBA" id="ARBA00022833"/>
    </source>
</evidence>
<keyword evidence="8" id="KW-0862">Zinc</keyword>
<comment type="similarity">
    <text evidence="2 11">Belongs to the peptidase M14 family.</text>
</comment>
<evidence type="ECO:0000256" key="10">
    <source>
        <dbReference type="ARBA" id="ARBA00023157"/>
    </source>
</evidence>
<keyword evidence="6" id="KW-0732">Signal</keyword>
<accession>A0A8J2RP18</accession>
<name>A0A8J2RP18_9CRUS</name>
<feature type="compositionally biased region" description="Polar residues" evidence="12">
    <location>
        <begin position="1187"/>
        <end position="1199"/>
    </location>
</feature>
<feature type="region of interest" description="Disordered" evidence="12">
    <location>
        <begin position="1487"/>
        <end position="1507"/>
    </location>
</feature>
<dbReference type="PRINTS" id="PR00765">
    <property type="entry name" value="CRBOXYPTASEA"/>
</dbReference>
<dbReference type="PROSITE" id="PS00132">
    <property type="entry name" value="CARBOXYPEPT_ZN_1"/>
    <property type="match status" value="2"/>
</dbReference>
<dbReference type="GO" id="GO:0004181">
    <property type="term" value="F:metallocarboxypeptidase activity"/>
    <property type="evidence" value="ECO:0007669"/>
    <property type="project" value="InterPro"/>
</dbReference>
<proteinExistence type="inferred from homology"/>
<dbReference type="SUPFAM" id="SSF54897">
    <property type="entry name" value="Protease propeptides/inhibitors"/>
    <property type="match status" value="2"/>
</dbReference>
<dbReference type="SUPFAM" id="SSF53187">
    <property type="entry name" value="Zn-dependent exopeptidases"/>
    <property type="match status" value="2"/>
</dbReference>
<dbReference type="PROSITE" id="PS52035">
    <property type="entry name" value="PEPTIDASE_M14"/>
    <property type="match status" value="2"/>
</dbReference>
<evidence type="ECO:0000256" key="7">
    <source>
        <dbReference type="ARBA" id="ARBA00022801"/>
    </source>
</evidence>
<evidence type="ECO:0000256" key="2">
    <source>
        <dbReference type="ARBA" id="ARBA00005988"/>
    </source>
</evidence>
<protein>
    <recommendedName>
        <fullName evidence="13">Peptidase M14 domain-containing protein</fullName>
    </recommendedName>
</protein>
<keyword evidence="5" id="KW-0479">Metal-binding</keyword>
<dbReference type="PANTHER" id="PTHR11705:SF91">
    <property type="entry name" value="FI01817P-RELATED"/>
    <property type="match status" value="1"/>
</dbReference>
<dbReference type="GO" id="GO:0006508">
    <property type="term" value="P:proteolysis"/>
    <property type="evidence" value="ECO:0007669"/>
    <property type="project" value="UniProtKB-KW"/>
</dbReference>
<dbReference type="GO" id="GO:0008270">
    <property type="term" value="F:zinc ion binding"/>
    <property type="evidence" value="ECO:0007669"/>
    <property type="project" value="InterPro"/>
</dbReference>
<dbReference type="InterPro" id="IPR003146">
    <property type="entry name" value="M14A_act_pep"/>
</dbReference>
<keyword evidence="15" id="KW-1185">Reference proteome</keyword>
<dbReference type="Pfam" id="PF00246">
    <property type="entry name" value="Peptidase_M14"/>
    <property type="match status" value="2"/>
</dbReference>
<keyword evidence="3" id="KW-0121">Carboxypeptidase</keyword>
<feature type="region of interest" description="Disordered" evidence="12">
    <location>
        <begin position="60"/>
        <end position="80"/>
    </location>
</feature>
<evidence type="ECO:0000256" key="4">
    <source>
        <dbReference type="ARBA" id="ARBA00022670"/>
    </source>
</evidence>
<feature type="domain" description="Peptidase M14" evidence="13">
    <location>
        <begin position="754"/>
        <end position="1069"/>
    </location>
</feature>
<dbReference type="OrthoDB" id="3626597at2759"/>
<dbReference type="PROSITE" id="PS00133">
    <property type="entry name" value="CARBOXYPEPT_ZN_2"/>
    <property type="match status" value="2"/>
</dbReference>
<keyword evidence="4" id="KW-0645">Protease</keyword>
<evidence type="ECO:0000256" key="12">
    <source>
        <dbReference type="SAM" id="MobiDB-lite"/>
    </source>
</evidence>
<evidence type="ECO:0000313" key="14">
    <source>
        <dbReference type="EMBL" id="CAH0105198.1"/>
    </source>
</evidence>
<feature type="region of interest" description="Disordered" evidence="12">
    <location>
        <begin position="1331"/>
        <end position="1411"/>
    </location>
</feature>
<gene>
    <name evidence="14" type="ORF">DGAL_LOCUS8212</name>
</gene>
<reference evidence="14" key="1">
    <citation type="submission" date="2021-11" db="EMBL/GenBank/DDBJ databases">
        <authorList>
            <person name="Schell T."/>
        </authorList>
    </citation>
    <scope>NUCLEOTIDE SEQUENCE</scope>
    <source>
        <strain evidence="14">M5</strain>
    </source>
</reference>
<evidence type="ECO:0000313" key="15">
    <source>
        <dbReference type="Proteomes" id="UP000789390"/>
    </source>
</evidence>
<keyword evidence="10" id="KW-1015">Disulfide bond</keyword>
<feature type="compositionally biased region" description="Polar residues" evidence="12">
    <location>
        <begin position="1398"/>
        <end position="1409"/>
    </location>
</feature>
<feature type="domain" description="Peptidase M14" evidence="13">
    <location>
        <begin position="1718"/>
        <end position="2055"/>
    </location>
</feature>
<dbReference type="Gene3D" id="3.30.70.340">
    <property type="entry name" value="Metallocarboxypeptidase-like"/>
    <property type="match status" value="2"/>
</dbReference>
<keyword evidence="9" id="KW-0482">Metalloprotease</keyword>